<feature type="compositionally biased region" description="Polar residues" evidence="5">
    <location>
        <begin position="119"/>
        <end position="133"/>
    </location>
</feature>
<reference evidence="8 9" key="1">
    <citation type="journal article" date="2016" name="Proc. Natl. Acad. Sci. U.S.A.">
        <title>Comparative genomics of biotechnologically important yeasts.</title>
        <authorList>
            <person name="Riley R."/>
            <person name="Haridas S."/>
            <person name="Wolfe K.H."/>
            <person name="Lopes M.R."/>
            <person name="Hittinger C.T."/>
            <person name="Goeker M."/>
            <person name="Salamov A.A."/>
            <person name="Wisecaver J.H."/>
            <person name="Long T.M."/>
            <person name="Calvey C.H."/>
            <person name="Aerts A.L."/>
            <person name="Barry K.W."/>
            <person name="Choi C."/>
            <person name="Clum A."/>
            <person name="Coughlan A.Y."/>
            <person name="Deshpande S."/>
            <person name="Douglass A.P."/>
            <person name="Hanson S.J."/>
            <person name="Klenk H.-P."/>
            <person name="LaButti K.M."/>
            <person name="Lapidus A."/>
            <person name="Lindquist E.A."/>
            <person name="Lipzen A.M."/>
            <person name="Meier-Kolthoff J.P."/>
            <person name="Ohm R.A."/>
            <person name="Otillar R.P."/>
            <person name="Pangilinan J.L."/>
            <person name="Peng Y."/>
            <person name="Rokas A."/>
            <person name="Rosa C.A."/>
            <person name="Scheuner C."/>
            <person name="Sibirny A.A."/>
            <person name="Slot J.C."/>
            <person name="Stielow J.B."/>
            <person name="Sun H."/>
            <person name="Kurtzman C.P."/>
            <person name="Blackwell M."/>
            <person name="Grigoriev I.V."/>
            <person name="Jeffries T.W."/>
        </authorList>
    </citation>
    <scope>NUCLEOTIDE SEQUENCE [LARGE SCALE GENOMIC DNA]</scope>
    <source>
        <strain evidence="9">ATCC 58044 / CBS 1984 / NCYC 433 / NRRL Y-366-8</strain>
    </source>
</reference>
<dbReference type="OrthoDB" id="5574975at2759"/>
<dbReference type="InterPro" id="IPR006708">
    <property type="entry name" value="Pex19"/>
</dbReference>
<evidence type="ECO:0000256" key="3">
    <source>
        <dbReference type="ARBA" id="ARBA00022737"/>
    </source>
</evidence>
<dbReference type="InterPro" id="IPR011989">
    <property type="entry name" value="ARM-like"/>
</dbReference>
<feature type="compositionally biased region" description="Basic and acidic residues" evidence="5">
    <location>
        <begin position="74"/>
        <end position="84"/>
    </location>
</feature>
<feature type="region of interest" description="Disordered" evidence="5">
    <location>
        <begin position="632"/>
        <end position="656"/>
    </location>
</feature>
<gene>
    <name evidence="8" type="ORF">WICANDRAFT_60717</name>
</gene>
<dbReference type="SUPFAM" id="SSF48371">
    <property type="entry name" value="ARM repeat"/>
    <property type="match status" value="1"/>
</dbReference>
<evidence type="ECO:0000259" key="7">
    <source>
        <dbReference type="Pfam" id="PF23271"/>
    </source>
</evidence>
<dbReference type="EMBL" id="KV454208">
    <property type="protein sequence ID" value="ODQ62659.1"/>
    <property type="molecule type" value="Genomic_DNA"/>
</dbReference>
<dbReference type="GO" id="GO:0000329">
    <property type="term" value="C:fungal-type vacuole membrane"/>
    <property type="evidence" value="ECO:0007669"/>
    <property type="project" value="TreeGrafter"/>
</dbReference>
<protein>
    <submittedName>
        <fullName evidence="8">Uncharacterized protein</fullName>
    </submittedName>
</protein>
<sequence length="1188" mass="133977">MSEKKAKLEEDDLDDLDDYLDDFADDILSKPPGFDLDTSKNQNGGSVTSETETVKESRPETTATASEEDAIAELLKKMEQESPEARNQLQDLINEVNSLDAPSSQAPDEHKTKDGNLKDTISSTLNRLKQSGSKVDKSIKDEQPDQMLQELLSQMNLDGDGGEGTDDFDITKLLADMLDNLASKEILYDPLKDLSSKYPKWIEEHKKEVSEDDLARYTKQSEIVQSIVAKFEDENYSDSNKEHRKFINDKLEEMQNCGNPPPDLTGGLEQSGLPGFNFNSGDLPDNMDKELEEGSALSTNWTPEHQLTSNACLQWKNIARGLNDRLYEKRKTAALELERQIRQCLAERKSDEKNDAQKPDKVKAIIDQLSKEYAYSVHQPNARNGGLIGLAAAAIALGQNEVAIYLEDIIHPVLACFGDQDARVRYYACESLYNIAKVSKGEILLYFNEIFDVLCKLAADSDPSVKNGADLLDRLIKDIVSEKATSYVSVIQNDPEGMYKSATQTTVKDINGQVLQIQPQQEPTAFSLPKFIPLLMERIYAINPFTRIFLVSWITLLNSVPDLELISYLPAFLSGLIIFLSDSHSDVRIITQSALDVFLHEIRRVSEIQKLVRDQKVKKQKDSKANEAITLDVEEIETSTPSKGPKTLPDSVEFPDAEKAKDNTSAIIGSDEENDKSLLKDTDISNAQDPVKEQQNKEEHDGELYIPGQDIHLDYPKIIEILISHLDSSEDKIQLVVLNWLEALLEISPSSFIPYLPKILSVLLMTMSNQEGSNSRESSKEVNNKLLELVTHLSEDDEKKLNYSLTINTVTMQFLNENEITRIAALDWLTMLHKKSPKQLLDHSDDTFTTLLKALSDSSEEVIHRDLQLLSEISFESDDENFSLFMLDLLELFKKDQKLLETRGNFILRQLCVSLDSKRIYQTLSKVLEKEEDVTFVGIIVQILNNNLITAPELSSLRKQLRNLEDKKDWELFSTLFRAWSHNAPAALALCLLAQAYELAYSVLQIFVDFEITVNVLVQIDILVQLLESPVFTRVRLQLLEPDKYPYLYKCLFGILMLLPQSSAFNTLKNRLSSISAINNVSKSQERENSSNKHIDASGLSKNIKWTSLLQRFRSVQQDHERSRLQSASSLKTRSALPKYSDTPSSEKTDPIEEKEKPNASLKTEPAKLAVRKLSGRSFGLKGFGGDR</sequence>
<dbReference type="InterPro" id="IPR026825">
    <property type="entry name" value="Vac14"/>
</dbReference>
<dbReference type="Pfam" id="PF12755">
    <property type="entry name" value="Vac14_Fab1_bd"/>
    <property type="match status" value="1"/>
</dbReference>
<accession>A0A1E3PB73</accession>
<evidence type="ECO:0000313" key="8">
    <source>
        <dbReference type="EMBL" id="ODQ62659.1"/>
    </source>
</evidence>
<feature type="compositionally biased region" description="Polar residues" evidence="5">
    <location>
        <begin position="39"/>
        <end position="51"/>
    </location>
</feature>
<dbReference type="InterPro" id="IPR016024">
    <property type="entry name" value="ARM-type_fold"/>
</dbReference>
<organism evidence="8 9">
    <name type="scientific">Wickerhamomyces anomalus (strain ATCC 58044 / CBS 1984 / NCYC 433 / NRRL Y-366-8)</name>
    <name type="common">Yeast</name>
    <name type="synonym">Hansenula anomala</name>
    <dbReference type="NCBI Taxonomy" id="683960"/>
    <lineage>
        <taxon>Eukaryota</taxon>
        <taxon>Fungi</taxon>
        <taxon>Dikarya</taxon>
        <taxon>Ascomycota</taxon>
        <taxon>Saccharomycotina</taxon>
        <taxon>Saccharomycetes</taxon>
        <taxon>Phaffomycetales</taxon>
        <taxon>Wickerhamomycetaceae</taxon>
        <taxon>Wickerhamomyces</taxon>
    </lineage>
</organism>
<dbReference type="Pfam" id="PF11916">
    <property type="entry name" value="Vac14_Fig4_bd"/>
    <property type="match status" value="1"/>
</dbReference>
<dbReference type="Proteomes" id="UP000094112">
    <property type="component" value="Unassembled WGS sequence"/>
</dbReference>
<evidence type="ECO:0000259" key="6">
    <source>
        <dbReference type="Pfam" id="PF11916"/>
    </source>
</evidence>
<dbReference type="GO" id="GO:0006661">
    <property type="term" value="P:phosphatidylinositol biosynthetic process"/>
    <property type="evidence" value="ECO:0007669"/>
    <property type="project" value="InterPro"/>
</dbReference>
<dbReference type="GeneID" id="30200287"/>
<dbReference type="InterPro" id="IPR021841">
    <property type="entry name" value="VAC14_Fig4p-bd"/>
</dbReference>
<proteinExistence type="inferred from homology"/>
<keyword evidence="3" id="KW-0677">Repeat</keyword>
<name>A0A1E3PB73_WICAA</name>
<dbReference type="GO" id="GO:0070772">
    <property type="term" value="C:PAS complex"/>
    <property type="evidence" value="ECO:0007669"/>
    <property type="project" value="InterPro"/>
</dbReference>
<keyword evidence="4" id="KW-0472">Membrane</keyword>
<dbReference type="RefSeq" id="XP_019041866.1">
    <property type="nucleotide sequence ID" value="XM_019183041.1"/>
</dbReference>
<dbReference type="STRING" id="683960.A0A1E3PB73"/>
<comment type="subcellular location">
    <subcellularLocation>
        <location evidence="1">Endomembrane system</location>
    </subcellularLocation>
</comment>
<dbReference type="Pfam" id="PF04614">
    <property type="entry name" value="Pex19"/>
    <property type="match status" value="1"/>
</dbReference>
<dbReference type="AlphaFoldDB" id="A0A1E3PB73"/>
<dbReference type="PANTHER" id="PTHR16023:SF0">
    <property type="entry name" value="PROTEIN VAC14 HOMOLOG"/>
    <property type="match status" value="1"/>
</dbReference>
<feature type="region of interest" description="Disordered" evidence="5">
    <location>
        <begin position="24"/>
        <end position="141"/>
    </location>
</feature>
<dbReference type="InterPro" id="IPR038322">
    <property type="entry name" value="Pex19_C_sf"/>
</dbReference>
<evidence type="ECO:0000256" key="4">
    <source>
        <dbReference type="ARBA" id="ARBA00023136"/>
    </source>
</evidence>
<feature type="region of interest" description="Disordered" evidence="5">
    <location>
        <begin position="1118"/>
        <end position="1169"/>
    </location>
</feature>
<feature type="compositionally biased region" description="Polar residues" evidence="5">
    <location>
        <begin position="85"/>
        <end position="106"/>
    </location>
</feature>
<dbReference type="GO" id="GO:0005777">
    <property type="term" value="C:peroxisome"/>
    <property type="evidence" value="ECO:0007669"/>
    <property type="project" value="InterPro"/>
</dbReference>
<evidence type="ECO:0000256" key="1">
    <source>
        <dbReference type="ARBA" id="ARBA00004308"/>
    </source>
</evidence>
<feature type="domain" description="Vacuolar protein 14 C-terminal Fig4-binding" evidence="6">
    <location>
        <begin position="897"/>
        <end position="1075"/>
    </location>
</feature>
<comment type="similarity">
    <text evidence="2">Belongs to the VAC14 family.</text>
</comment>
<dbReference type="GO" id="GO:0010008">
    <property type="term" value="C:endosome membrane"/>
    <property type="evidence" value="ECO:0007669"/>
    <property type="project" value="TreeGrafter"/>
</dbReference>
<dbReference type="Gene3D" id="1.25.10.10">
    <property type="entry name" value="Leucine-rich Repeat Variant"/>
    <property type="match status" value="2"/>
</dbReference>
<evidence type="ECO:0000256" key="2">
    <source>
        <dbReference type="ARBA" id="ARBA00010225"/>
    </source>
</evidence>
<evidence type="ECO:0000313" key="9">
    <source>
        <dbReference type="Proteomes" id="UP000094112"/>
    </source>
</evidence>
<dbReference type="InterPro" id="IPR057546">
    <property type="entry name" value="HEAT_GCN1"/>
</dbReference>
<feature type="domain" description="Stalled ribosome sensor GCN1-like HEAT repeats region" evidence="7">
    <location>
        <begin position="739"/>
        <end position="880"/>
    </location>
</feature>
<evidence type="ECO:0000256" key="5">
    <source>
        <dbReference type="SAM" id="MobiDB-lite"/>
    </source>
</evidence>
<feature type="region of interest" description="Disordered" evidence="5">
    <location>
        <begin position="678"/>
        <end position="700"/>
    </location>
</feature>
<feature type="compositionally biased region" description="Basic and acidic residues" evidence="5">
    <location>
        <begin position="1145"/>
        <end position="1158"/>
    </location>
</feature>
<keyword evidence="9" id="KW-1185">Reference proteome</keyword>
<dbReference type="Gene3D" id="1.20.120.900">
    <property type="entry name" value="Pex19, mPTS binding domain"/>
    <property type="match status" value="1"/>
</dbReference>
<dbReference type="Pfam" id="PF23271">
    <property type="entry name" value="HEAT_GCN1"/>
    <property type="match status" value="1"/>
</dbReference>
<feature type="compositionally biased region" description="Basic and acidic residues" evidence="5">
    <location>
        <begin position="690"/>
        <end position="700"/>
    </location>
</feature>
<dbReference type="PANTHER" id="PTHR16023">
    <property type="entry name" value="TAX1 BINDING PROTEIN-RELATED"/>
    <property type="match status" value="1"/>
</dbReference>
<feature type="compositionally biased region" description="Basic and acidic residues" evidence="5">
    <location>
        <begin position="107"/>
        <end position="117"/>
    </location>
</feature>